<dbReference type="InterPro" id="IPR036188">
    <property type="entry name" value="FAD/NAD-bd_sf"/>
</dbReference>
<dbReference type="SUPFAM" id="SSF51905">
    <property type="entry name" value="FAD/NAD(P)-binding domain"/>
    <property type="match status" value="1"/>
</dbReference>
<dbReference type="Proteomes" id="UP000266677">
    <property type="component" value="Unassembled WGS sequence"/>
</dbReference>
<comment type="caution">
    <text evidence="8">The sequence shown here is derived from an EMBL/GenBank/DDBJ whole genome shotgun (WGS) entry which is preliminary data.</text>
</comment>
<dbReference type="Gene3D" id="3.50.50.60">
    <property type="entry name" value="FAD/NAD(P)-binding domain"/>
    <property type="match status" value="1"/>
</dbReference>
<organism evidence="8 9">
    <name type="scientific">Nocardia panacis</name>
    <dbReference type="NCBI Taxonomy" id="2340916"/>
    <lineage>
        <taxon>Bacteria</taxon>
        <taxon>Bacillati</taxon>
        <taxon>Actinomycetota</taxon>
        <taxon>Actinomycetes</taxon>
        <taxon>Mycobacteriales</taxon>
        <taxon>Nocardiaceae</taxon>
        <taxon>Nocardia</taxon>
    </lineage>
</organism>
<evidence type="ECO:0000256" key="3">
    <source>
        <dbReference type="ARBA" id="ARBA00022630"/>
    </source>
</evidence>
<dbReference type="PANTHER" id="PTHR11552">
    <property type="entry name" value="GLUCOSE-METHANOL-CHOLINE GMC OXIDOREDUCTASE"/>
    <property type="match status" value="1"/>
</dbReference>
<reference evidence="8" key="1">
    <citation type="submission" date="2018-09" db="EMBL/GenBank/DDBJ databases">
        <title>YIM PH21274 draft genome.</title>
        <authorList>
            <person name="Miao C."/>
        </authorList>
    </citation>
    <scope>NUCLEOTIDE SEQUENCE [LARGE SCALE GENOMIC DNA]</scope>
    <source>
        <strain evidence="8">YIM PH 21724</strain>
    </source>
</reference>
<feature type="domain" description="Glucose-methanol-choline oxidoreductase N-terminal" evidence="7">
    <location>
        <begin position="254"/>
        <end position="268"/>
    </location>
</feature>
<evidence type="ECO:0000256" key="6">
    <source>
        <dbReference type="PIRSR" id="PIRSR000137-2"/>
    </source>
</evidence>
<feature type="binding site" evidence="6">
    <location>
        <begin position="91"/>
        <end position="94"/>
    </location>
    <ligand>
        <name>FAD</name>
        <dbReference type="ChEBI" id="CHEBI:57692"/>
    </ligand>
</feature>
<dbReference type="OrthoDB" id="9785276at2"/>
<dbReference type="PROSITE" id="PS00624">
    <property type="entry name" value="GMC_OXRED_2"/>
    <property type="match status" value="1"/>
</dbReference>
<dbReference type="RefSeq" id="WP_120043690.1">
    <property type="nucleotide sequence ID" value="NZ_QZFU01000036.1"/>
</dbReference>
<feature type="active site" description="Proton donor" evidence="5">
    <location>
        <position position="464"/>
    </location>
</feature>
<evidence type="ECO:0000313" key="9">
    <source>
        <dbReference type="Proteomes" id="UP000266677"/>
    </source>
</evidence>
<evidence type="ECO:0000259" key="7">
    <source>
        <dbReference type="PROSITE" id="PS00624"/>
    </source>
</evidence>
<evidence type="ECO:0000256" key="5">
    <source>
        <dbReference type="PIRSR" id="PIRSR000137-1"/>
    </source>
</evidence>
<dbReference type="InterPro" id="IPR012132">
    <property type="entry name" value="GMC_OxRdtase"/>
</dbReference>
<evidence type="ECO:0000256" key="1">
    <source>
        <dbReference type="ARBA" id="ARBA00001974"/>
    </source>
</evidence>
<dbReference type="PIRSF" id="PIRSF000137">
    <property type="entry name" value="Alcohol_oxidase"/>
    <property type="match status" value="1"/>
</dbReference>
<keyword evidence="4 6" id="KW-0274">FAD</keyword>
<dbReference type="GO" id="GO:0016614">
    <property type="term" value="F:oxidoreductase activity, acting on CH-OH group of donors"/>
    <property type="evidence" value="ECO:0007669"/>
    <property type="project" value="InterPro"/>
</dbReference>
<feature type="binding site" evidence="6">
    <location>
        <position position="83"/>
    </location>
    <ligand>
        <name>FAD</name>
        <dbReference type="ChEBI" id="CHEBI:57692"/>
    </ligand>
</feature>
<comment type="similarity">
    <text evidence="2">Belongs to the GMC oxidoreductase family.</text>
</comment>
<dbReference type="GO" id="GO:0050660">
    <property type="term" value="F:flavin adenine dinucleotide binding"/>
    <property type="evidence" value="ECO:0007669"/>
    <property type="project" value="InterPro"/>
</dbReference>
<keyword evidence="9" id="KW-1185">Reference proteome</keyword>
<dbReference type="Pfam" id="PF00732">
    <property type="entry name" value="GMC_oxred_N"/>
    <property type="match status" value="1"/>
</dbReference>
<evidence type="ECO:0000256" key="2">
    <source>
        <dbReference type="ARBA" id="ARBA00010790"/>
    </source>
</evidence>
<dbReference type="Gene3D" id="3.30.560.10">
    <property type="entry name" value="Glucose Oxidase, domain 3"/>
    <property type="match status" value="1"/>
</dbReference>
<sequence>MDTTFDYLVIGAGSAGCALAARLSMQPRTRVGLIEAGGPDKHPAIKVPAAFPMLIGTEYDWDYRTTPQPGLADRVIRCPRGRVLGGCSSINAQVWTRGHREDFDGWAAAGNPGWSYKEVEPYFQRSERRTGSNKEHTYGSDGPLHIQEIRSQSPATAAFLSACAERGFHALPEANVADTTGYASLPATQRGGRRWSAADAYLRGLHHPNLTVLTNLRAERVTFDGVRATGVQVADQHGQSSALTARAEVILSAGAVNSPQLLMLSGIGDPEHLREHGIDCRITLPGVGNGLQDHLYVPLIVHCPQPVTLAAAGTLAARLTYLLRRRGPLTSNVGEAACFLPGDDTRTAPDLELAFLPVAFLDHGLDPISEHAITIAVDLIQPSSLGTVRLRSARATDPPRIDPRYLFDPGDIQTLVRGMNVAQSLLDTTALAPYVGAPWFDDLDLGDAASIESHIRHTASTVYHLAGTCRMGIDADAVVDPTLRVHGADGLRVVDASIMPRITRGHIQAPVVMIAERAADLITGRSIS</sequence>
<dbReference type="Pfam" id="PF05199">
    <property type="entry name" value="GMC_oxred_C"/>
    <property type="match status" value="1"/>
</dbReference>
<proteinExistence type="inferred from homology"/>
<comment type="cofactor">
    <cofactor evidence="1 6">
        <name>FAD</name>
        <dbReference type="ChEBI" id="CHEBI:57692"/>
    </cofactor>
</comment>
<feature type="active site" description="Proton acceptor" evidence="5">
    <location>
        <position position="506"/>
    </location>
</feature>
<evidence type="ECO:0000256" key="4">
    <source>
        <dbReference type="ARBA" id="ARBA00022827"/>
    </source>
</evidence>
<keyword evidence="3" id="KW-0285">Flavoprotein</keyword>
<dbReference type="AlphaFoldDB" id="A0A3A4K082"/>
<dbReference type="PANTHER" id="PTHR11552:SF147">
    <property type="entry name" value="CHOLINE DEHYDROGENASE, MITOCHONDRIAL"/>
    <property type="match status" value="1"/>
</dbReference>
<name>A0A3A4K082_9NOCA</name>
<dbReference type="EMBL" id="QZFU01000036">
    <property type="protein sequence ID" value="RJO70633.1"/>
    <property type="molecule type" value="Genomic_DNA"/>
</dbReference>
<accession>A0A3A4K082</accession>
<dbReference type="InterPro" id="IPR007867">
    <property type="entry name" value="GMC_OxRtase_C"/>
</dbReference>
<dbReference type="SUPFAM" id="SSF54373">
    <property type="entry name" value="FAD-linked reductases, C-terminal domain"/>
    <property type="match status" value="1"/>
</dbReference>
<protein>
    <submittedName>
        <fullName evidence="8">Choline dehydrogenase</fullName>
    </submittedName>
</protein>
<gene>
    <name evidence="8" type="ORF">D5S18_25785</name>
</gene>
<evidence type="ECO:0000313" key="8">
    <source>
        <dbReference type="EMBL" id="RJO70633.1"/>
    </source>
</evidence>
<dbReference type="InterPro" id="IPR000172">
    <property type="entry name" value="GMC_OxRdtase_N"/>
</dbReference>